<keyword evidence="5 10" id="KW-0548">Nucleotidyltransferase</keyword>
<keyword evidence="7 10" id="KW-0067">ATP-binding</keyword>
<feature type="domain" description="Cytidyltransferase-like" evidence="11">
    <location>
        <begin position="26"/>
        <end position="195"/>
    </location>
</feature>
<dbReference type="EMBL" id="CP000853">
    <property type="protein sequence ID" value="ABW19288.1"/>
    <property type="molecule type" value="Genomic_DNA"/>
</dbReference>
<comment type="pathway">
    <text evidence="2 10">Cofactor biosynthesis; NAD(+) biosynthesis; deamido-NAD(+) from nicotinate D-ribonucleotide: step 1/1.</text>
</comment>
<gene>
    <name evidence="10" type="primary">nadD</name>
    <name evidence="12" type="ordered locus">Clos_1748</name>
</gene>
<evidence type="ECO:0000256" key="4">
    <source>
        <dbReference type="ARBA" id="ARBA00022679"/>
    </source>
</evidence>
<keyword evidence="12" id="KW-0378">Hydrolase</keyword>
<dbReference type="InterPro" id="IPR005248">
    <property type="entry name" value="NadD/NMNAT"/>
</dbReference>
<keyword evidence="4 10" id="KW-0808">Transferase</keyword>
<dbReference type="OrthoDB" id="5295945at2"/>
<dbReference type="NCBIfam" id="NF000840">
    <property type="entry name" value="PRK00071.1-3"/>
    <property type="match status" value="1"/>
</dbReference>
<keyword evidence="8 10" id="KW-0520">NAD</keyword>
<dbReference type="NCBIfam" id="TIGR00482">
    <property type="entry name" value="nicotinate (nicotinamide) nucleotide adenylyltransferase"/>
    <property type="match status" value="1"/>
</dbReference>
<keyword evidence="3 10" id="KW-0662">Pyridine nucleotide biosynthesis</keyword>
<evidence type="ECO:0000256" key="3">
    <source>
        <dbReference type="ARBA" id="ARBA00022642"/>
    </source>
</evidence>
<dbReference type="HOGENOM" id="CLU_069765_0_1_9"/>
<evidence type="ECO:0000256" key="9">
    <source>
        <dbReference type="ARBA" id="ARBA00048721"/>
    </source>
</evidence>
<dbReference type="HAMAP" id="MF_00244">
    <property type="entry name" value="NaMN_adenylyltr"/>
    <property type="match status" value="1"/>
</dbReference>
<keyword evidence="13" id="KW-1185">Reference proteome</keyword>
<dbReference type="UniPathway" id="UPA00253">
    <property type="reaction ID" value="UER00332"/>
</dbReference>
<dbReference type="AlphaFoldDB" id="A8MHK6"/>
<dbReference type="GO" id="GO:0005524">
    <property type="term" value="F:ATP binding"/>
    <property type="evidence" value="ECO:0007669"/>
    <property type="project" value="UniProtKB-KW"/>
</dbReference>
<sequence>MLKETLYVAEDMSSNQRMVEKRKIGIMGGTFDPIHCGHLFIAETALDVFQLDKVLFIPAGDPPHKNEKLITDSGHRFQMIKLAIEDNQNFEASDMEIMKQEKSYTIETIKILRCQYGEETDLYFITGTDAFVGLETWKEYQKLLSLTNFIVMTRTISNPMVLEEKISQFTEKFNAKVFKIDIPTLDISSTDIRKRVQEGRSIKYLLPYDVEEYIRNHHLYED</sequence>
<evidence type="ECO:0000313" key="12">
    <source>
        <dbReference type="EMBL" id="ABW19288.1"/>
    </source>
</evidence>
<dbReference type="eggNOG" id="COG1057">
    <property type="taxonomic scope" value="Bacteria"/>
</dbReference>
<dbReference type="InterPro" id="IPR014729">
    <property type="entry name" value="Rossmann-like_a/b/a_fold"/>
</dbReference>
<evidence type="ECO:0000256" key="5">
    <source>
        <dbReference type="ARBA" id="ARBA00022695"/>
    </source>
</evidence>
<comment type="catalytic activity">
    <reaction evidence="9 10">
        <text>nicotinate beta-D-ribonucleotide + ATP + H(+) = deamido-NAD(+) + diphosphate</text>
        <dbReference type="Rhea" id="RHEA:22860"/>
        <dbReference type="ChEBI" id="CHEBI:15378"/>
        <dbReference type="ChEBI" id="CHEBI:30616"/>
        <dbReference type="ChEBI" id="CHEBI:33019"/>
        <dbReference type="ChEBI" id="CHEBI:57502"/>
        <dbReference type="ChEBI" id="CHEBI:58437"/>
        <dbReference type="EC" id="2.7.7.18"/>
    </reaction>
</comment>
<evidence type="ECO:0000259" key="11">
    <source>
        <dbReference type="Pfam" id="PF01467"/>
    </source>
</evidence>
<evidence type="ECO:0000256" key="8">
    <source>
        <dbReference type="ARBA" id="ARBA00023027"/>
    </source>
</evidence>
<dbReference type="STRING" id="350688.Clos_1748"/>
<dbReference type="Proteomes" id="UP000000269">
    <property type="component" value="Chromosome"/>
</dbReference>
<evidence type="ECO:0000256" key="7">
    <source>
        <dbReference type="ARBA" id="ARBA00022840"/>
    </source>
</evidence>
<dbReference type="NCBIfam" id="TIGR00125">
    <property type="entry name" value="cyt_tran_rel"/>
    <property type="match status" value="1"/>
</dbReference>
<dbReference type="Gene3D" id="3.40.50.620">
    <property type="entry name" value="HUPs"/>
    <property type="match status" value="1"/>
</dbReference>
<comment type="function">
    <text evidence="1 10">Catalyzes the reversible adenylation of nicotinate mononucleotide (NaMN) to nicotinic acid adenine dinucleotide (NaAD).</text>
</comment>
<comment type="similarity">
    <text evidence="10">Belongs to the NadD family.</text>
</comment>
<protein>
    <recommendedName>
        <fullName evidence="10">Probable nicotinate-nucleotide adenylyltransferase</fullName>
        <ecNumber evidence="10">2.7.7.18</ecNumber>
    </recommendedName>
    <alternativeName>
        <fullName evidence="10">Deamido-NAD(+) diphosphorylase</fullName>
    </alternativeName>
    <alternativeName>
        <fullName evidence="10">Deamido-NAD(+) pyrophosphorylase</fullName>
    </alternativeName>
    <alternativeName>
        <fullName evidence="10">Nicotinate mononucleotide adenylyltransferase</fullName>
        <shortName evidence="10">NaMN adenylyltransferase</shortName>
    </alternativeName>
</protein>
<accession>A8MHK6</accession>
<keyword evidence="6 10" id="KW-0547">Nucleotide-binding</keyword>
<proteinExistence type="inferred from homology"/>
<dbReference type="GO" id="GO:0009435">
    <property type="term" value="P:NAD+ biosynthetic process"/>
    <property type="evidence" value="ECO:0007669"/>
    <property type="project" value="UniProtKB-UniRule"/>
</dbReference>
<dbReference type="Pfam" id="PF01467">
    <property type="entry name" value="CTP_transf_like"/>
    <property type="match status" value="1"/>
</dbReference>
<evidence type="ECO:0000256" key="10">
    <source>
        <dbReference type="HAMAP-Rule" id="MF_00244"/>
    </source>
</evidence>
<dbReference type="CDD" id="cd02165">
    <property type="entry name" value="NMNAT"/>
    <property type="match status" value="1"/>
</dbReference>
<dbReference type="InterPro" id="IPR004821">
    <property type="entry name" value="Cyt_trans-like"/>
</dbReference>
<dbReference type="GO" id="GO:0004515">
    <property type="term" value="F:nicotinate-nucleotide adenylyltransferase activity"/>
    <property type="evidence" value="ECO:0007669"/>
    <property type="project" value="UniProtKB-UniRule"/>
</dbReference>
<dbReference type="GO" id="GO:0016787">
    <property type="term" value="F:hydrolase activity"/>
    <property type="evidence" value="ECO:0007669"/>
    <property type="project" value="UniProtKB-KW"/>
</dbReference>
<evidence type="ECO:0000256" key="1">
    <source>
        <dbReference type="ARBA" id="ARBA00002324"/>
    </source>
</evidence>
<organism evidence="12 13">
    <name type="scientific">Alkaliphilus oremlandii (strain OhILAs)</name>
    <name type="common">Clostridium oremlandii (strain OhILAs)</name>
    <dbReference type="NCBI Taxonomy" id="350688"/>
    <lineage>
        <taxon>Bacteria</taxon>
        <taxon>Bacillati</taxon>
        <taxon>Bacillota</taxon>
        <taxon>Clostridia</taxon>
        <taxon>Peptostreptococcales</taxon>
        <taxon>Natronincolaceae</taxon>
        <taxon>Alkaliphilus</taxon>
    </lineage>
</organism>
<reference evidence="13" key="1">
    <citation type="submission" date="2007-10" db="EMBL/GenBank/DDBJ databases">
        <title>Complete genome of Alkaliphilus oremlandii OhILAs.</title>
        <authorList>
            <person name="Copeland A."/>
            <person name="Lucas S."/>
            <person name="Lapidus A."/>
            <person name="Barry K."/>
            <person name="Detter J.C."/>
            <person name="Glavina del Rio T."/>
            <person name="Hammon N."/>
            <person name="Israni S."/>
            <person name="Dalin E."/>
            <person name="Tice H."/>
            <person name="Pitluck S."/>
            <person name="Chain P."/>
            <person name="Malfatti S."/>
            <person name="Shin M."/>
            <person name="Vergez L."/>
            <person name="Schmutz J."/>
            <person name="Larimer F."/>
            <person name="Land M."/>
            <person name="Hauser L."/>
            <person name="Kyrpides N."/>
            <person name="Mikhailova N."/>
            <person name="Stolz J.F."/>
            <person name="Dawson A."/>
            <person name="Fisher E."/>
            <person name="Crable B."/>
            <person name="Perera E."/>
            <person name="Lisak J."/>
            <person name="Ranganathan M."/>
            <person name="Basu P."/>
            <person name="Richardson P."/>
        </authorList>
    </citation>
    <scope>NUCLEOTIDE SEQUENCE [LARGE SCALE GENOMIC DNA]</scope>
    <source>
        <strain evidence="13">OhILAs</strain>
    </source>
</reference>
<evidence type="ECO:0000256" key="6">
    <source>
        <dbReference type="ARBA" id="ARBA00022741"/>
    </source>
</evidence>
<evidence type="ECO:0000256" key="2">
    <source>
        <dbReference type="ARBA" id="ARBA00005019"/>
    </source>
</evidence>
<dbReference type="SUPFAM" id="SSF52374">
    <property type="entry name" value="Nucleotidylyl transferase"/>
    <property type="match status" value="1"/>
</dbReference>
<dbReference type="PANTHER" id="PTHR39321">
    <property type="entry name" value="NICOTINATE-NUCLEOTIDE ADENYLYLTRANSFERASE-RELATED"/>
    <property type="match status" value="1"/>
</dbReference>
<dbReference type="PANTHER" id="PTHR39321:SF3">
    <property type="entry name" value="PHOSPHOPANTETHEINE ADENYLYLTRANSFERASE"/>
    <property type="match status" value="1"/>
</dbReference>
<dbReference type="EC" id="2.7.7.18" evidence="10"/>
<name>A8MHK6_ALKOO</name>
<dbReference type="KEGG" id="aoe:Clos_1748"/>
<evidence type="ECO:0000313" key="13">
    <source>
        <dbReference type="Proteomes" id="UP000000269"/>
    </source>
</evidence>